<sequence length="155" mass="15840">MNPASLLNAVTPILNSKTAKITMDISAASTEGELMVVVKPLVGPVSDKAPEELRLLSAALAQPIKVVGEPDAIEEKLANIVEEQAGKRNGWANRAAALDAAISAAAAKDAKKGPKKATEQTTAAASDSPGPVNTTQDTDTSTDSDDSTVSAGFDL</sequence>
<geneLocation type="plasmid" evidence="2 3">
    <name>pMAQU01</name>
</geneLocation>
<dbReference type="EMBL" id="CP000515">
    <property type="protein sequence ID" value="ABM21161.1"/>
    <property type="molecule type" value="Genomic_DNA"/>
</dbReference>
<dbReference type="OrthoDB" id="9976493at2"/>
<proteinExistence type="predicted"/>
<dbReference type="Proteomes" id="UP000000998">
    <property type="component" value="Plasmid pMAQU01"/>
</dbReference>
<name>A1U842_MARN8</name>
<evidence type="ECO:0000313" key="3">
    <source>
        <dbReference type="Proteomes" id="UP000000998"/>
    </source>
</evidence>
<gene>
    <name evidence="2" type="ordered locus">Maqu_4310</name>
</gene>
<organism evidence="2 3">
    <name type="scientific">Marinobacter nauticus (strain ATCC 700491 / DSM 11845 / VT8)</name>
    <name type="common">Marinobacter aquaeolei</name>
    <dbReference type="NCBI Taxonomy" id="351348"/>
    <lineage>
        <taxon>Bacteria</taxon>
        <taxon>Pseudomonadati</taxon>
        <taxon>Pseudomonadota</taxon>
        <taxon>Gammaproteobacteria</taxon>
        <taxon>Pseudomonadales</taxon>
        <taxon>Marinobacteraceae</taxon>
        <taxon>Marinobacter</taxon>
    </lineage>
</organism>
<protein>
    <recommendedName>
        <fullName evidence="4">PRTRC system protein E</fullName>
    </recommendedName>
</protein>
<keyword evidence="2" id="KW-0614">Plasmid</keyword>
<evidence type="ECO:0000313" key="2">
    <source>
        <dbReference type="EMBL" id="ABM21161.1"/>
    </source>
</evidence>
<feature type="compositionally biased region" description="Basic and acidic residues" evidence="1">
    <location>
        <begin position="108"/>
        <end position="118"/>
    </location>
</feature>
<dbReference type="RefSeq" id="WP_011783192.1">
    <property type="nucleotide sequence ID" value="NC_008738.1"/>
</dbReference>
<dbReference type="AlphaFoldDB" id="A1U842"/>
<reference evidence="3" key="1">
    <citation type="journal article" date="2011" name="Appl. Environ. Microbiol.">
        <title>Genomic potential of Marinobacter aquaeolei, a biogeochemical 'opportunitroph'.</title>
        <authorList>
            <person name="Singer E."/>
            <person name="Webb E.A."/>
            <person name="Nelson W.C."/>
            <person name="Heidelberg J.F."/>
            <person name="Ivanova N."/>
            <person name="Pati A."/>
            <person name="Edwards K.J."/>
        </authorList>
    </citation>
    <scope>NUCLEOTIDE SEQUENCE [LARGE SCALE GENOMIC DNA]</scope>
    <source>
        <strain evidence="3">ATCC 700491 / DSM 11845 / VT8</strain>
    </source>
</reference>
<feature type="region of interest" description="Disordered" evidence="1">
    <location>
        <begin position="107"/>
        <end position="155"/>
    </location>
</feature>
<accession>A1U842</accession>
<evidence type="ECO:0000256" key="1">
    <source>
        <dbReference type="SAM" id="MobiDB-lite"/>
    </source>
</evidence>
<dbReference type="KEGG" id="maq:Maqu_4310"/>
<dbReference type="HOGENOM" id="CLU_1693381_0_0_6"/>
<evidence type="ECO:0008006" key="4">
    <source>
        <dbReference type="Google" id="ProtNLM"/>
    </source>
</evidence>